<dbReference type="PANTHER" id="PTHR47829:SF3">
    <property type="entry name" value="AMINOGLYCOSIDE PHOSPHOTRANSFERASE DOMAIN-CONTAINING PROTEIN"/>
    <property type="match status" value="1"/>
</dbReference>
<keyword evidence="3" id="KW-1185">Reference proteome</keyword>
<dbReference type="Gene3D" id="3.30.200.20">
    <property type="entry name" value="Phosphorylase Kinase, domain 1"/>
    <property type="match status" value="1"/>
</dbReference>
<dbReference type="SUPFAM" id="SSF56112">
    <property type="entry name" value="Protein kinase-like (PK-like)"/>
    <property type="match status" value="1"/>
</dbReference>
<dbReference type="EMBL" id="QFZK01000019">
    <property type="protein sequence ID" value="RFO95245.1"/>
    <property type="molecule type" value="Genomic_DNA"/>
</dbReference>
<dbReference type="GO" id="GO:0016740">
    <property type="term" value="F:transferase activity"/>
    <property type="evidence" value="ECO:0007669"/>
    <property type="project" value="UniProtKB-KW"/>
</dbReference>
<dbReference type="OrthoDB" id="3806873at2"/>
<dbReference type="Gene3D" id="3.90.1200.10">
    <property type="match status" value="1"/>
</dbReference>
<evidence type="ECO:0000313" key="2">
    <source>
        <dbReference type="EMBL" id="RFO95245.1"/>
    </source>
</evidence>
<dbReference type="AlphaFoldDB" id="A0A3E1R796"/>
<feature type="domain" description="Aminoglycoside phosphotransferase" evidence="1">
    <location>
        <begin position="27"/>
        <end position="258"/>
    </location>
</feature>
<dbReference type="InterPro" id="IPR052898">
    <property type="entry name" value="ACAD10-like"/>
</dbReference>
<dbReference type="InterPro" id="IPR041726">
    <property type="entry name" value="ACAD10_11_N"/>
</dbReference>
<proteinExistence type="predicted"/>
<protein>
    <submittedName>
        <fullName evidence="2">Phosphotransferase family protein</fullName>
    </submittedName>
</protein>
<dbReference type="Pfam" id="PF01636">
    <property type="entry name" value="APH"/>
    <property type="match status" value="1"/>
</dbReference>
<dbReference type="Proteomes" id="UP000260665">
    <property type="component" value="Unassembled WGS sequence"/>
</dbReference>
<evidence type="ECO:0000313" key="3">
    <source>
        <dbReference type="Proteomes" id="UP000260665"/>
    </source>
</evidence>
<dbReference type="InterPro" id="IPR011009">
    <property type="entry name" value="Kinase-like_dom_sf"/>
</dbReference>
<dbReference type="CDD" id="cd05154">
    <property type="entry name" value="ACAD10_11_N-like"/>
    <property type="match status" value="1"/>
</dbReference>
<dbReference type="InterPro" id="IPR002575">
    <property type="entry name" value="Aminoglycoside_PTrfase"/>
</dbReference>
<sequence>MIKSLALPALQSYLQQQGLCGPGAVSVTRLTGGQSNPTYRVSCGAEQFILRMKPSGELLPSAHAIDREYRVMKALQDTPVPVPRMLAYCEDSSVLGAAFYVMQFLDGRVLLDQTLPGMAPAERGAIYAEMNRVLAALHGVDYKAVGLESFGKPGNYFGRQIQRWSRQMAESTLPISNSMRQLMEWLPQHIPEGEESSIVHGDFRLDNLIFHPTQARVIGVIDWELSTLGHPLADLSYQCMAWHIPPSLWRGIGGEDLAALGLPSEADYVRQYARATGRDAIAHWDFYMAYNLFRMAGILHGIAQRAHAGNAAAPDAVAVGAKAGPLADTGWQCAQRYAAASA</sequence>
<accession>A0A3E1R796</accession>
<gene>
    <name evidence="2" type="ORF">DIC66_19215</name>
</gene>
<dbReference type="RefSeq" id="WP_117179804.1">
    <property type="nucleotide sequence ID" value="NZ_QFZK01000019.1"/>
</dbReference>
<comment type="caution">
    <text evidence="2">The sequence shown here is derived from an EMBL/GenBank/DDBJ whole genome shotgun (WGS) entry which is preliminary data.</text>
</comment>
<name>A0A3E1R796_9BURK</name>
<keyword evidence="2" id="KW-0808">Transferase</keyword>
<organism evidence="2 3">
    <name type="scientific">Rhodoferax lacus</name>
    <dbReference type="NCBI Taxonomy" id="2184758"/>
    <lineage>
        <taxon>Bacteria</taxon>
        <taxon>Pseudomonadati</taxon>
        <taxon>Pseudomonadota</taxon>
        <taxon>Betaproteobacteria</taxon>
        <taxon>Burkholderiales</taxon>
        <taxon>Comamonadaceae</taxon>
        <taxon>Rhodoferax</taxon>
    </lineage>
</organism>
<reference evidence="2 3" key="1">
    <citation type="submission" date="2018-05" db="EMBL/GenBank/DDBJ databases">
        <title>Rhodoferax soyangensis sp.nov., isolated from an oligotrophic freshwater lake.</title>
        <authorList>
            <person name="Park M."/>
        </authorList>
    </citation>
    <scope>NUCLEOTIDE SEQUENCE [LARGE SCALE GENOMIC DNA]</scope>
    <source>
        <strain evidence="2 3">IMCC26218</strain>
    </source>
</reference>
<dbReference type="PANTHER" id="PTHR47829">
    <property type="entry name" value="HYDROLASE, PUTATIVE (AFU_ORTHOLOGUE AFUA_1G12880)-RELATED"/>
    <property type="match status" value="1"/>
</dbReference>
<evidence type="ECO:0000259" key="1">
    <source>
        <dbReference type="Pfam" id="PF01636"/>
    </source>
</evidence>